<dbReference type="Pfam" id="PF00172">
    <property type="entry name" value="Zn_clus"/>
    <property type="match status" value="1"/>
</dbReference>
<comment type="subcellular location">
    <subcellularLocation>
        <location evidence="1">Nucleus</location>
    </subcellularLocation>
</comment>
<evidence type="ECO:0000259" key="5">
    <source>
        <dbReference type="PROSITE" id="PS50048"/>
    </source>
</evidence>
<protein>
    <recommendedName>
        <fullName evidence="5">Zn(2)-C6 fungal-type domain-containing protein</fullName>
    </recommendedName>
</protein>
<gene>
    <name evidence="6" type="ORF">AOQ84DRAFT_283679</name>
</gene>
<reference evidence="6 7" key="1">
    <citation type="journal article" date="2016" name="Nat. Commun.">
        <title>Ectomycorrhizal ecology is imprinted in the genome of the dominant symbiotic fungus Cenococcum geophilum.</title>
        <authorList>
            <consortium name="DOE Joint Genome Institute"/>
            <person name="Peter M."/>
            <person name="Kohler A."/>
            <person name="Ohm R.A."/>
            <person name="Kuo A."/>
            <person name="Krutzmann J."/>
            <person name="Morin E."/>
            <person name="Arend M."/>
            <person name="Barry K.W."/>
            <person name="Binder M."/>
            <person name="Choi C."/>
            <person name="Clum A."/>
            <person name="Copeland A."/>
            <person name="Grisel N."/>
            <person name="Haridas S."/>
            <person name="Kipfer T."/>
            <person name="LaButti K."/>
            <person name="Lindquist E."/>
            <person name="Lipzen A."/>
            <person name="Maire R."/>
            <person name="Meier B."/>
            <person name="Mihaltcheva S."/>
            <person name="Molinier V."/>
            <person name="Murat C."/>
            <person name="Poggeler S."/>
            <person name="Quandt C.A."/>
            <person name="Sperisen C."/>
            <person name="Tritt A."/>
            <person name="Tisserant E."/>
            <person name="Crous P.W."/>
            <person name="Henrissat B."/>
            <person name="Nehls U."/>
            <person name="Egli S."/>
            <person name="Spatafora J.W."/>
            <person name="Grigoriev I.V."/>
            <person name="Martin F.M."/>
        </authorList>
    </citation>
    <scope>NUCLEOTIDE SEQUENCE [LARGE SCALE GENOMIC DNA]</scope>
    <source>
        <strain evidence="6 7">CBS 207.34</strain>
    </source>
</reference>
<dbReference type="AlphaFoldDB" id="A0A8E2FA04"/>
<dbReference type="InterPro" id="IPR001138">
    <property type="entry name" value="Zn2Cys6_DnaBD"/>
</dbReference>
<dbReference type="GO" id="GO:0005634">
    <property type="term" value="C:nucleus"/>
    <property type="evidence" value="ECO:0007669"/>
    <property type="project" value="UniProtKB-SubCell"/>
</dbReference>
<dbReference type="CDD" id="cd00067">
    <property type="entry name" value="GAL4"/>
    <property type="match status" value="1"/>
</dbReference>
<dbReference type="PANTHER" id="PTHR31001">
    <property type="entry name" value="UNCHARACTERIZED TRANSCRIPTIONAL REGULATORY PROTEIN"/>
    <property type="match status" value="1"/>
</dbReference>
<dbReference type="EMBL" id="KV748776">
    <property type="protein sequence ID" value="OCL13164.1"/>
    <property type="molecule type" value="Genomic_DNA"/>
</dbReference>
<evidence type="ECO:0000256" key="3">
    <source>
        <dbReference type="ARBA" id="ARBA00023242"/>
    </source>
</evidence>
<dbReference type="InterPro" id="IPR036864">
    <property type="entry name" value="Zn2-C6_fun-type_DNA-bd_sf"/>
</dbReference>
<accession>A0A8E2FA04</accession>
<dbReference type="Proteomes" id="UP000250140">
    <property type="component" value="Unassembled WGS sequence"/>
</dbReference>
<dbReference type="GO" id="GO:0003677">
    <property type="term" value="F:DNA binding"/>
    <property type="evidence" value="ECO:0007669"/>
    <property type="project" value="InterPro"/>
</dbReference>
<dbReference type="SUPFAM" id="SSF57701">
    <property type="entry name" value="Zn2/Cys6 DNA-binding domain"/>
    <property type="match status" value="1"/>
</dbReference>
<organism evidence="6 7">
    <name type="scientific">Glonium stellatum</name>
    <dbReference type="NCBI Taxonomy" id="574774"/>
    <lineage>
        <taxon>Eukaryota</taxon>
        <taxon>Fungi</taxon>
        <taxon>Dikarya</taxon>
        <taxon>Ascomycota</taxon>
        <taxon>Pezizomycotina</taxon>
        <taxon>Dothideomycetes</taxon>
        <taxon>Pleosporomycetidae</taxon>
        <taxon>Gloniales</taxon>
        <taxon>Gloniaceae</taxon>
        <taxon>Glonium</taxon>
    </lineage>
</organism>
<dbReference type="GO" id="GO:0008270">
    <property type="term" value="F:zinc ion binding"/>
    <property type="evidence" value="ECO:0007669"/>
    <property type="project" value="InterPro"/>
</dbReference>
<feature type="domain" description="Zn(2)-C6 fungal-type" evidence="5">
    <location>
        <begin position="10"/>
        <end position="42"/>
    </location>
</feature>
<proteinExistence type="predicted"/>
<sequence>MLRRNGKLRSCEPCRLSKVKCDHSLPKCQKCQNRGMGERCYYHPAPLTKPPGQPRKHSTGHRMGISQPRNCQDSAEISYNGPPEAWQASVLATTHRHIRSPDESLRPFYLGSTSYAAVFAEGQNISSSIDDQSPERTITTPSLVSSGVRCSQICEYGMGQAIIVKLSSYSIYETSTKQYFETNKASAFVAPLILTALPQLKRDIEQLVARGNGLEAACAEVTSNTSRQIQVPSSMTASKFHTLFTGPKLRWEILGLLFALSGLNAQYTSPDDPIFTTDDGRKIDREEFIGEVISGSNSCIHLCQEHGAVNDLMVWGLYANLLGVDHGVWRRMCDVVGCIYAEGYHCEENVEVPFFLQEARRRVYAAAYRSDKTLSTFFGRPPMMAGRYSNRKLPLDLDDDTIATEDPNVLDAALSRLDKDGWNTERAIWPTSWIRLRKNMGVFREKVLELSLAGQTDGDLAQQLKIISDECRLTWERSPNHLQYDPSCWGWLEPGICVRMLGVYLDYLYSEFQMQRLLRRHTEAAIPALLDISMQLLTTALVLNKQRNQSYSHQRQFASIILFYCLPGAGVLALELRRCTLENKSLPESISRADLIRNLSVLISCLEWSVLPGDGNHKICNELNKMLALVLDEVLNYQPPANPGSSDGVEQADHMMFFNMPIIDGMEPIPTESENFLNWLDNANWSNTICRD</sequence>
<evidence type="ECO:0000313" key="7">
    <source>
        <dbReference type="Proteomes" id="UP000250140"/>
    </source>
</evidence>
<dbReference type="PROSITE" id="PS00463">
    <property type="entry name" value="ZN2_CY6_FUNGAL_1"/>
    <property type="match status" value="1"/>
</dbReference>
<dbReference type="InterPro" id="IPR007219">
    <property type="entry name" value="XnlR_reg_dom"/>
</dbReference>
<evidence type="ECO:0000256" key="1">
    <source>
        <dbReference type="ARBA" id="ARBA00004123"/>
    </source>
</evidence>
<dbReference type="PANTHER" id="PTHR31001:SF40">
    <property type="entry name" value="ZN(II)2CYS6 TRANSCRIPTION FACTOR (EUROFUNG)"/>
    <property type="match status" value="1"/>
</dbReference>
<keyword evidence="7" id="KW-1185">Reference proteome</keyword>
<evidence type="ECO:0000256" key="4">
    <source>
        <dbReference type="SAM" id="MobiDB-lite"/>
    </source>
</evidence>
<keyword evidence="3" id="KW-0539">Nucleus</keyword>
<feature type="region of interest" description="Disordered" evidence="4">
    <location>
        <begin position="45"/>
        <end position="67"/>
    </location>
</feature>
<dbReference type="GO" id="GO:0006351">
    <property type="term" value="P:DNA-templated transcription"/>
    <property type="evidence" value="ECO:0007669"/>
    <property type="project" value="InterPro"/>
</dbReference>
<evidence type="ECO:0000313" key="6">
    <source>
        <dbReference type="EMBL" id="OCL13164.1"/>
    </source>
</evidence>
<dbReference type="Pfam" id="PF04082">
    <property type="entry name" value="Fungal_trans"/>
    <property type="match status" value="1"/>
</dbReference>
<name>A0A8E2FA04_9PEZI</name>
<dbReference type="PROSITE" id="PS50048">
    <property type="entry name" value="ZN2_CY6_FUNGAL_2"/>
    <property type="match status" value="1"/>
</dbReference>
<dbReference type="CDD" id="cd12148">
    <property type="entry name" value="fungal_TF_MHR"/>
    <property type="match status" value="1"/>
</dbReference>
<dbReference type="Gene3D" id="4.10.240.10">
    <property type="entry name" value="Zn(2)-C6 fungal-type DNA-binding domain"/>
    <property type="match status" value="1"/>
</dbReference>
<dbReference type="InterPro" id="IPR050613">
    <property type="entry name" value="Sec_Metabolite_Reg"/>
</dbReference>
<dbReference type="GO" id="GO:0000981">
    <property type="term" value="F:DNA-binding transcription factor activity, RNA polymerase II-specific"/>
    <property type="evidence" value="ECO:0007669"/>
    <property type="project" value="InterPro"/>
</dbReference>
<keyword evidence="2" id="KW-0479">Metal-binding</keyword>
<evidence type="ECO:0000256" key="2">
    <source>
        <dbReference type="ARBA" id="ARBA00022723"/>
    </source>
</evidence>
<dbReference type="SMART" id="SM00066">
    <property type="entry name" value="GAL4"/>
    <property type="match status" value="1"/>
</dbReference>
<dbReference type="OrthoDB" id="4898680at2759"/>